<dbReference type="Proteomes" id="UP000008461">
    <property type="component" value="Chromosome"/>
</dbReference>
<keyword evidence="1" id="KW-0812">Transmembrane</keyword>
<reference key="2">
    <citation type="submission" date="2011-04" db="EMBL/GenBank/DDBJ databases">
        <title>Complete sequence of chromosome of Haliscomenobacter hydrossis DSM 1100.</title>
        <authorList>
            <consortium name="US DOE Joint Genome Institute (JGI-PGF)"/>
            <person name="Lucas S."/>
            <person name="Han J."/>
            <person name="Lapidus A."/>
            <person name="Bruce D."/>
            <person name="Goodwin L."/>
            <person name="Pitluck S."/>
            <person name="Peters L."/>
            <person name="Kyrpides N."/>
            <person name="Mavromatis K."/>
            <person name="Ivanova N."/>
            <person name="Ovchinnikova G."/>
            <person name="Pagani I."/>
            <person name="Daligault H."/>
            <person name="Detter J.C."/>
            <person name="Han C."/>
            <person name="Land M."/>
            <person name="Hauser L."/>
            <person name="Markowitz V."/>
            <person name="Cheng J.-F."/>
            <person name="Hugenholtz P."/>
            <person name="Woyke T."/>
            <person name="Wu D."/>
            <person name="Verbarg S."/>
            <person name="Frueling A."/>
            <person name="Brambilla E."/>
            <person name="Klenk H.-P."/>
            <person name="Eisen J.A."/>
        </authorList>
    </citation>
    <scope>NUCLEOTIDE SEQUENCE</scope>
    <source>
        <strain>DSM 1100</strain>
    </source>
</reference>
<gene>
    <name evidence="3" type="ordered locus">Halhy_1449</name>
</gene>
<dbReference type="InterPro" id="IPR019852">
    <property type="entry name" value="Motility-assoc_prot_GldL"/>
</dbReference>
<reference evidence="3 4" key="1">
    <citation type="journal article" date="2011" name="Stand. Genomic Sci.">
        <title>Complete genome sequence of Haliscomenobacter hydrossis type strain (O).</title>
        <authorList>
            <consortium name="US DOE Joint Genome Institute (JGI-PGF)"/>
            <person name="Daligault H."/>
            <person name="Lapidus A."/>
            <person name="Zeytun A."/>
            <person name="Nolan M."/>
            <person name="Lucas S."/>
            <person name="Del Rio T.G."/>
            <person name="Tice H."/>
            <person name="Cheng J.F."/>
            <person name="Tapia R."/>
            <person name="Han C."/>
            <person name="Goodwin L."/>
            <person name="Pitluck S."/>
            <person name="Liolios K."/>
            <person name="Pagani I."/>
            <person name="Ivanova N."/>
            <person name="Huntemann M."/>
            <person name="Mavromatis K."/>
            <person name="Mikhailova N."/>
            <person name="Pati A."/>
            <person name="Chen A."/>
            <person name="Palaniappan K."/>
            <person name="Land M."/>
            <person name="Hauser L."/>
            <person name="Brambilla E.M."/>
            <person name="Rohde M."/>
            <person name="Verbarg S."/>
            <person name="Goker M."/>
            <person name="Bristow J."/>
            <person name="Eisen J.A."/>
            <person name="Markowitz V."/>
            <person name="Hugenholtz P."/>
            <person name="Kyrpides N.C."/>
            <person name="Klenk H.P."/>
            <person name="Woyke T."/>
        </authorList>
    </citation>
    <scope>NUCLEOTIDE SEQUENCE [LARGE SCALE GENOMIC DNA]</scope>
    <source>
        <strain evidence="4">ATCC 27775 / DSM 1100 / LMG 10767 / O</strain>
    </source>
</reference>
<name>F4KXD5_HALH1</name>
<dbReference type="HOGENOM" id="CLU_1309395_0_0_10"/>
<feature type="transmembrane region" description="Helical" evidence="1">
    <location>
        <begin position="41"/>
        <end position="59"/>
    </location>
</feature>
<dbReference type="InterPro" id="IPR055087">
    <property type="entry name" value="GldL-like_N"/>
</dbReference>
<dbReference type="EMBL" id="CP002691">
    <property type="protein sequence ID" value="AEE49343.1"/>
    <property type="molecule type" value="Genomic_DNA"/>
</dbReference>
<evidence type="ECO:0000256" key="1">
    <source>
        <dbReference type="SAM" id="Phobius"/>
    </source>
</evidence>
<proteinExistence type="predicted"/>
<evidence type="ECO:0000313" key="3">
    <source>
        <dbReference type="EMBL" id="AEE49343.1"/>
    </source>
</evidence>
<organism evidence="3 4">
    <name type="scientific">Haliscomenobacter hydrossis (strain ATCC 27775 / DSM 1100 / LMG 10767 / O)</name>
    <dbReference type="NCBI Taxonomy" id="760192"/>
    <lineage>
        <taxon>Bacteria</taxon>
        <taxon>Pseudomonadati</taxon>
        <taxon>Bacteroidota</taxon>
        <taxon>Saprospiria</taxon>
        <taxon>Saprospirales</taxon>
        <taxon>Haliscomenobacteraceae</taxon>
        <taxon>Haliscomenobacter</taxon>
    </lineage>
</organism>
<dbReference type="KEGG" id="hhy:Halhy_1449"/>
<evidence type="ECO:0000259" key="2">
    <source>
        <dbReference type="Pfam" id="PF22827"/>
    </source>
</evidence>
<keyword evidence="1" id="KW-0472">Membrane</keyword>
<dbReference type="AlphaFoldDB" id="F4KXD5"/>
<dbReference type="NCBIfam" id="TIGR03513">
    <property type="entry name" value="GldL_gliding"/>
    <property type="match status" value="1"/>
</dbReference>
<feature type="transmembrane region" description="Helical" evidence="1">
    <location>
        <begin position="12"/>
        <end position="35"/>
    </location>
</feature>
<dbReference type="eggNOG" id="ENOG502Z8HM">
    <property type="taxonomic scope" value="Bacteria"/>
</dbReference>
<dbReference type="RefSeq" id="WP_013763897.1">
    <property type="nucleotide sequence ID" value="NC_015510.1"/>
</dbReference>
<keyword evidence="4" id="KW-1185">Reference proteome</keyword>
<accession>F4KXD5</accession>
<dbReference type="OrthoDB" id="1466660at2"/>
<evidence type="ECO:0000313" key="4">
    <source>
        <dbReference type="Proteomes" id="UP000008461"/>
    </source>
</evidence>
<protein>
    <submittedName>
        <fullName evidence="3">Gliding motility-associated protein GldL</fullName>
    </submittedName>
</protein>
<dbReference type="Pfam" id="PF22827">
    <property type="entry name" value="GldL_N"/>
    <property type="match status" value="1"/>
</dbReference>
<dbReference type="STRING" id="760192.Halhy_1449"/>
<feature type="domain" description="Gliding motility protein GldL-like N-terminal" evidence="2">
    <location>
        <begin position="16"/>
        <end position="75"/>
    </location>
</feature>
<sequence length="205" mass="22311">MSFLKTKGFKYLKNLIIGVGASVVLLGALFKIMSWPLADEMLIAGMITEAILFFFLGVIGPEKDYYWEKLYPGLDAYDAPIQPITTGISTVAAPNMPGLNGEVVEQQLGGMLQELQGMSKSLGSLKALQEVDFSGTKDQLKAMNNFYTKLNEAMADLTDSAEETKVVKDGLTELNKNISKLNTTYSSLNTVYGSVITSMANVRQG</sequence>
<keyword evidence="1" id="KW-1133">Transmembrane helix</keyword>